<dbReference type="PANTHER" id="PTHR34351">
    <property type="entry name" value="SLR1927 PROTEIN-RELATED"/>
    <property type="match status" value="1"/>
</dbReference>
<reference evidence="3" key="2">
    <citation type="submission" date="2011-01" db="EMBL/GenBank/DDBJ databases">
        <title>The Non-contiguous Finished genome of Clostridium papyrosolvens.</title>
        <authorList>
            <person name="Lucas S."/>
            <person name="Copeland A."/>
            <person name="Lapidus A."/>
            <person name="Cheng J.-F."/>
            <person name="Goodwin L."/>
            <person name="Pitluck S."/>
            <person name="Misra M."/>
            <person name="Chertkov O."/>
            <person name="Detter J.C."/>
            <person name="Han C."/>
            <person name="Tapia R."/>
            <person name="Land M."/>
            <person name="Hauser L."/>
            <person name="Kyrpides N."/>
            <person name="Ivanova N."/>
            <person name="Pagani I."/>
            <person name="Mouttaki H."/>
            <person name="He Z."/>
            <person name="Zhou J."/>
            <person name="Hemme C.L."/>
            <person name="Woyke T."/>
        </authorList>
    </citation>
    <scope>NUCLEOTIDE SEQUENCE [LARGE SCALE GENOMIC DNA]</scope>
    <source>
        <strain evidence="3">DSM 2782</strain>
    </source>
</reference>
<organism evidence="3 4">
    <name type="scientific">Ruminiclostridium papyrosolvens DSM 2782</name>
    <dbReference type="NCBI Taxonomy" id="588581"/>
    <lineage>
        <taxon>Bacteria</taxon>
        <taxon>Bacillati</taxon>
        <taxon>Bacillota</taxon>
        <taxon>Clostridia</taxon>
        <taxon>Eubacteriales</taxon>
        <taxon>Oscillospiraceae</taxon>
        <taxon>Ruminiclostridium</taxon>
    </lineage>
</organism>
<proteinExistence type="predicted"/>
<keyword evidence="1" id="KW-0812">Transmembrane</keyword>
<protein>
    <recommendedName>
        <fullName evidence="2">DUF58 domain-containing protein</fullName>
    </recommendedName>
</protein>
<keyword evidence="1" id="KW-0472">Membrane</keyword>
<feature type="transmembrane region" description="Helical" evidence="1">
    <location>
        <begin position="29"/>
        <end position="50"/>
    </location>
</feature>
<dbReference type="STRING" id="588581.Cpap_3196"/>
<gene>
    <name evidence="3" type="ORF">Cpap_3196</name>
</gene>
<dbReference type="AlphaFoldDB" id="F1TA30"/>
<reference evidence="3" key="1">
    <citation type="submission" date="2009-07" db="EMBL/GenBank/DDBJ databases">
        <authorList>
            <consortium name="US DOE Joint Genome Institute (JGI-PGF)"/>
            <person name="Lucas S."/>
            <person name="Copeland A."/>
            <person name="Lapidus A."/>
            <person name="Glavina del Rio T."/>
            <person name="Tice H."/>
            <person name="Bruce D."/>
            <person name="Goodwin L."/>
            <person name="Pitluck S."/>
            <person name="Larimer F."/>
            <person name="Land M.L."/>
            <person name="Mouttaki H."/>
            <person name="He Z."/>
            <person name="Zhou J."/>
            <person name="Hemme C.L."/>
        </authorList>
    </citation>
    <scope>NUCLEOTIDE SEQUENCE [LARGE SCALE GENOMIC DNA]</scope>
    <source>
        <strain evidence="3">DSM 2782</strain>
    </source>
</reference>
<evidence type="ECO:0000259" key="2">
    <source>
        <dbReference type="Pfam" id="PF01882"/>
    </source>
</evidence>
<dbReference type="RefSeq" id="WP_004618022.1">
    <property type="nucleotide sequence ID" value="NZ_ACXX02000003.1"/>
</dbReference>
<evidence type="ECO:0000313" key="3">
    <source>
        <dbReference type="EMBL" id="EGD48772.1"/>
    </source>
</evidence>
<sequence>MRKSRIAYVFLLIVSIIFLYNFGGFVSFFFFNTLVALFILSLVYTIFVFVRIKFIQEIDKRVIVKGETVRLVVKISNEDILVYPYVFATFFSSHSSFKGKNSSQSLSISPKSGKEFIFDMECKFRGEYEVGLSEIYIEDFLGLIKLKYKIPEPKKIIVYPRIEHLSNFSILSSGSSDSQSTENGIQNNMNNIRDIREYVAGDSYRKIHWKLTARNEKLMVKNYEGTTDANVNILLDLRKNVYNDEENIIIEDKLIEATIAVLYFYLSKGVSVNYVYFNKKLEVFKATNMMDFEQIYKLLSCVIFDQQVPMPDILRLHSESCSNSSDMIVFTSILDIDLYNEMYKSQMANHTVTLVYVSPDSTGKAKSDIIEDIMENLPELGIQAYSIHPDDDIKILLGGSD</sequence>
<name>F1TA30_9FIRM</name>
<dbReference type="InterPro" id="IPR002881">
    <property type="entry name" value="DUF58"/>
</dbReference>
<dbReference type="PANTHER" id="PTHR34351:SF2">
    <property type="entry name" value="DUF58 DOMAIN-CONTAINING PROTEIN"/>
    <property type="match status" value="1"/>
</dbReference>
<dbReference type="eggNOG" id="COG1721">
    <property type="taxonomic scope" value="Bacteria"/>
</dbReference>
<evidence type="ECO:0000256" key="1">
    <source>
        <dbReference type="SAM" id="Phobius"/>
    </source>
</evidence>
<dbReference type="Pfam" id="PF01882">
    <property type="entry name" value="DUF58"/>
    <property type="match status" value="1"/>
</dbReference>
<accession>F1TA30</accession>
<dbReference type="EMBL" id="ACXX02000003">
    <property type="protein sequence ID" value="EGD48772.1"/>
    <property type="molecule type" value="Genomic_DNA"/>
</dbReference>
<feature type="transmembrane region" description="Helical" evidence="1">
    <location>
        <begin position="7"/>
        <end position="23"/>
    </location>
</feature>
<dbReference type="OrthoDB" id="9778037at2"/>
<dbReference type="Proteomes" id="UP000003860">
    <property type="component" value="Unassembled WGS sequence"/>
</dbReference>
<keyword evidence="4" id="KW-1185">Reference proteome</keyword>
<feature type="domain" description="DUF58" evidence="2">
    <location>
        <begin position="194"/>
        <end position="282"/>
    </location>
</feature>
<evidence type="ECO:0000313" key="4">
    <source>
        <dbReference type="Proteomes" id="UP000003860"/>
    </source>
</evidence>
<keyword evidence="1" id="KW-1133">Transmembrane helix</keyword>
<comment type="caution">
    <text evidence="3">The sequence shown here is derived from an EMBL/GenBank/DDBJ whole genome shotgun (WGS) entry which is preliminary data.</text>
</comment>